<evidence type="ECO:0000259" key="2">
    <source>
        <dbReference type="PROSITE" id="PS50943"/>
    </source>
</evidence>
<dbReference type="Gene3D" id="1.10.260.40">
    <property type="entry name" value="lambda repressor-like DNA-binding domains"/>
    <property type="match status" value="1"/>
</dbReference>
<accession>A0A6J5M1P5</accession>
<protein>
    <submittedName>
        <fullName evidence="3">HipB Predicted transcriptional regulators</fullName>
    </submittedName>
</protein>
<gene>
    <name evidence="3" type="ORF">UFOVP402_57</name>
</gene>
<dbReference type="InterPro" id="IPR001387">
    <property type="entry name" value="Cro/C1-type_HTH"/>
</dbReference>
<keyword evidence="1" id="KW-0175">Coiled coil</keyword>
<evidence type="ECO:0000256" key="1">
    <source>
        <dbReference type="SAM" id="Coils"/>
    </source>
</evidence>
<feature type="domain" description="HTH cro/C1-type" evidence="2">
    <location>
        <begin position="8"/>
        <end position="62"/>
    </location>
</feature>
<sequence>MLQISQNIRWLRLLSGLRQDDFAKKIGCKSGALRTYENGRTVPNELIQQKLCELYGITQHELNNADLKKKEIHVINPDTKSVEFTLTNTTQTNGKEQELSVRVIELETEVKLLKELIEKLIEKR</sequence>
<dbReference type="SMART" id="SM00530">
    <property type="entry name" value="HTH_XRE"/>
    <property type="match status" value="1"/>
</dbReference>
<dbReference type="EMBL" id="LR796374">
    <property type="protein sequence ID" value="CAB4140678.1"/>
    <property type="molecule type" value="Genomic_DNA"/>
</dbReference>
<evidence type="ECO:0000313" key="3">
    <source>
        <dbReference type="EMBL" id="CAB4140678.1"/>
    </source>
</evidence>
<dbReference type="PROSITE" id="PS50943">
    <property type="entry name" value="HTH_CROC1"/>
    <property type="match status" value="1"/>
</dbReference>
<dbReference type="Pfam" id="PF13560">
    <property type="entry name" value="HTH_31"/>
    <property type="match status" value="1"/>
</dbReference>
<organism evidence="3">
    <name type="scientific">uncultured Caudovirales phage</name>
    <dbReference type="NCBI Taxonomy" id="2100421"/>
    <lineage>
        <taxon>Viruses</taxon>
        <taxon>Duplodnaviria</taxon>
        <taxon>Heunggongvirae</taxon>
        <taxon>Uroviricota</taxon>
        <taxon>Caudoviricetes</taxon>
        <taxon>Peduoviridae</taxon>
        <taxon>Maltschvirus</taxon>
        <taxon>Maltschvirus maltsch</taxon>
    </lineage>
</organism>
<reference evidence="3" key="1">
    <citation type="submission" date="2020-04" db="EMBL/GenBank/DDBJ databases">
        <authorList>
            <person name="Chiriac C."/>
            <person name="Salcher M."/>
            <person name="Ghai R."/>
            <person name="Kavagutti S V."/>
        </authorList>
    </citation>
    <scope>NUCLEOTIDE SEQUENCE</scope>
</reference>
<name>A0A6J5M1P5_9CAUD</name>
<feature type="coiled-coil region" evidence="1">
    <location>
        <begin position="96"/>
        <end position="123"/>
    </location>
</feature>
<dbReference type="SUPFAM" id="SSF47413">
    <property type="entry name" value="lambda repressor-like DNA-binding domains"/>
    <property type="match status" value="1"/>
</dbReference>
<dbReference type="CDD" id="cd00093">
    <property type="entry name" value="HTH_XRE"/>
    <property type="match status" value="1"/>
</dbReference>
<dbReference type="InterPro" id="IPR010982">
    <property type="entry name" value="Lambda_DNA-bd_dom_sf"/>
</dbReference>
<dbReference type="GO" id="GO:0003677">
    <property type="term" value="F:DNA binding"/>
    <property type="evidence" value="ECO:0007669"/>
    <property type="project" value="InterPro"/>
</dbReference>
<proteinExistence type="predicted"/>